<evidence type="ECO:0000313" key="2">
    <source>
        <dbReference type="Proteomes" id="UP000299102"/>
    </source>
</evidence>
<evidence type="ECO:0000313" key="1">
    <source>
        <dbReference type="EMBL" id="GBP34817.1"/>
    </source>
</evidence>
<dbReference type="EMBL" id="BGZK01000294">
    <property type="protein sequence ID" value="GBP34817.1"/>
    <property type="molecule type" value="Genomic_DNA"/>
</dbReference>
<gene>
    <name evidence="1" type="ORF">EVAR_21883_1</name>
</gene>
<organism evidence="1 2">
    <name type="scientific">Eumeta variegata</name>
    <name type="common">Bagworm moth</name>
    <name type="synonym">Eumeta japonica</name>
    <dbReference type="NCBI Taxonomy" id="151549"/>
    <lineage>
        <taxon>Eukaryota</taxon>
        <taxon>Metazoa</taxon>
        <taxon>Ecdysozoa</taxon>
        <taxon>Arthropoda</taxon>
        <taxon>Hexapoda</taxon>
        <taxon>Insecta</taxon>
        <taxon>Pterygota</taxon>
        <taxon>Neoptera</taxon>
        <taxon>Endopterygota</taxon>
        <taxon>Lepidoptera</taxon>
        <taxon>Glossata</taxon>
        <taxon>Ditrysia</taxon>
        <taxon>Tineoidea</taxon>
        <taxon>Psychidae</taxon>
        <taxon>Oiketicinae</taxon>
        <taxon>Eumeta</taxon>
    </lineage>
</organism>
<protein>
    <submittedName>
        <fullName evidence="1">Uncharacterized protein</fullName>
    </submittedName>
</protein>
<dbReference type="AlphaFoldDB" id="A0A4C1V956"/>
<dbReference type="OrthoDB" id="9997853at2759"/>
<reference evidence="1 2" key="1">
    <citation type="journal article" date="2019" name="Commun. Biol.">
        <title>The bagworm genome reveals a unique fibroin gene that provides high tensile strength.</title>
        <authorList>
            <person name="Kono N."/>
            <person name="Nakamura H."/>
            <person name="Ohtoshi R."/>
            <person name="Tomita M."/>
            <person name="Numata K."/>
            <person name="Arakawa K."/>
        </authorList>
    </citation>
    <scope>NUCLEOTIDE SEQUENCE [LARGE SCALE GENOMIC DNA]</scope>
</reference>
<sequence length="104" mass="11460">MIDHSKFYRKWQKIVYEAYGGRTPTIKMVMMVLMVFPASGTMTETDGRNEWLEVSSSNRKVGFRILIANESTQCLREGIGPILVTPAVRGDSGARPALGPRGGA</sequence>
<proteinExistence type="predicted"/>
<dbReference type="Proteomes" id="UP000299102">
    <property type="component" value="Unassembled WGS sequence"/>
</dbReference>
<accession>A0A4C1V956</accession>
<comment type="caution">
    <text evidence="1">The sequence shown here is derived from an EMBL/GenBank/DDBJ whole genome shotgun (WGS) entry which is preliminary data.</text>
</comment>
<name>A0A4C1V956_EUMVA</name>
<keyword evidence="2" id="KW-1185">Reference proteome</keyword>